<comment type="cofactor">
    <cofactor evidence="2">
        <name>Mg(2+)</name>
        <dbReference type="ChEBI" id="CHEBI:18420"/>
    </cofactor>
</comment>
<dbReference type="Pfam" id="PF01704">
    <property type="entry name" value="UDPGP"/>
    <property type="match status" value="1"/>
</dbReference>
<organism evidence="8">
    <name type="scientific">Amorphochlora amoebiformis</name>
    <dbReference type="NCBI Taxonomy" id="1561963"/>
    <lineage>
        <taxon>Eukaryota</taxon>
        <taxon>Sar</taxon>
        <taxon>Rhizaria</taxon>
        <taxon>Cercozoa</taxon>
        <taxon>Chlorarachniophyceae</taxon>
        <taxon>Amorphochlora</taxon>
    </lineage>
</organism>
<dbReference type="AlphaFoldDB" id="A0A7S0DLK5"/>
<protein>
    <recommendedName>
        <fullName evidence="6">UTP-monosaccharide-1-phosphate uridylyltransferase</fullName>
        <ecNumber evidence="6">2.7.7.64</ecNumber>
    </recommendedName>
</protein>
<sequence length="581" mass="64265">MGQAHVANALRQMTRENRLLLSKQLDVLDSQYSGGLRAYLANAKKLLLDSQMNVNAFQRLTPSPPTGVSLDPGSAEFEAMETLGLKEGSKSAFVLVAGGLGERLGFKGIKISLPVDMVTRRSYLEHYSQHITAFQQDSKQPPPLAIMTSDDTHEKTAKMLHDHNNFGLDITLIKQEKVPSLADTNASFVLQKVEGKGSTHYQLGTKPHGHGDVHTLLHTSGLAKKWKKEGRKWVVFFQDTNALVFRGISATLGVSKTKHFAFNSITVERKPGEPKGAICKLHGENKSITLNIEYNQLDALLRASGFPNGDVASGDSKASPFPGNINSFVIDLDVYVKVLEKSGGRVPEFVNPKYTKNPQKPREFKKPTRLECMMQDFPRLLPPAIAAARVGYTLMPRWLVCSSVKNNIEDARKKQMQTGYPECAASGEADYYRVNRMLLHSLGVKVEVDSATDVFSGIEVKSGARIVFTPRFASCINDLRSKFPNPSKIEISNRSTLVLDAKNLTIHTLCLDGALKIIATDASNVQCGKQKVLKVVNKGHVIQKVLESDKNIDENVKIRGYDLKVVEERVEKFTQPGEFHI</sequence>
<dbReference type="GO" id="GO:0006048">
    <property type="term" value="P:UDP-N-acetylglucosamine biosynthetic process"/>
    <property type="evidence" value="ECO:0007669"/>
    <property type="project" value="TreeGrafter"/>
</dbReference>
<evidence type="ECO:0000256" key="7">
    <source>
        <dbReference type="ARBA" id="ARBA00048259"/>
    </source>
</evidence>
<evidence type="ECO:0000256" key="6">
    <source>
        <dbReference type="ARBA" id="ARBA00039080"/>
    </source>
</evidence>
<evidence type="ECO:0000313" key="8">
    <source>
        <dbReference type="EMBL" id="CAD8456067.1"/>
    </source>
</evidence>
<dbReference type="PANTHER" id="PTHR11952">
    <property type="entry name" value="UDP- GLUCOSE PYROPHOSPHORYLASE"/>
    <property type="match status" value="1"/>
</dbReference>
<dbReference type="InterPro" id="IPR002618">
    <property type="entry name" value="UDPGP_fam"/>
</dbReference>
<dbReference type="EC" id="2.7.7.64" evidence="6"/>
<dbReference type="Gene3D" id="2.160.10.30">
    <property type="match status" value="1"/>
</dbReference>
<dbReference type="GO" id="GO:0003977">
    <property type="term" value="F:UDP-N-acetylglucosamine diphosphorylase activity"/>
    <property type="evidence" value="ECO:0007669"/>
    <property type="project" value="TreeGrafter"/>
</dbReference>
<reference evidence="8" key="1">
    <citation type="submission" date="2021-01" db="EMBL/GenBank/DDBJ databases">
        <authorList>
            <person name="Corre E."/>
            <person name="Pelletier E."/>
            <person name="Niang G."/>
            <person name="Scheremetjew M."/>
            <person name="Finn R."/>
            <person name="Kale V."/>
            <person name="Holt S."/>
            <person name="Cochrane G."/>
            <person name="Meng A."/>
            <person name="Brown T."/>
            <person name="Cohen L."/>
        </authorList>
    </citation>
    <scope>NUCLEOTIDE SEQUENCE</scope>
    <source>
        <strain evidence="8">CCMP2058</strain>
    </source>
</reference>
<dbReference type="PANTHER" id="PTHR11952:SF9">
    <property type="entry name" value="UDP-SUGAR PYROPHOSPHORYLASE"/>
    <property type="match status" value="1"/>
</dbReference>
<keyword evidence="4" id="KW-0548">Nucleotidyltransferase</keyword>
<keyword evidence="3" id="KW-0808">Transferase</keyword>
<comment type="cofactor">
    <cofactor evidence="1">
        <name>Mn(2+)</name>
        <dbReference type="ChEBI" id="CHEBI:29035"/>
    </cofactor>
</comment>
<dbReference type="GO" id="GO:0051748">
    <property type="term" value="F:UTP-monosaccharide-1-phosphate uridylyltransferase activity"/>
    <property type="evidence" value="ECO:0007669"/>
    <property type="project" value="UniProtKB-EC"/>
</dbReference>
<name>A0A7S0DLK5_9EUKA</name>
<evidence type="ECO:0000256" key="1">
    <source>
        <dbReference type="ARBA" id="ARBA00001936"/>
    </source>
</evidence>
<dbReference type="FunFam" id="2.160.10.30:FF:000001">
    <property type="entry name" value="UDP-sugar pyrophosphorylase"/>
    <property type="match status" value="1"/>
</dbReference>
<dbReference type="SUPFAM" id="SSF53448">
    <property type="entry name" value="Nucleotide-diphospho-sugar transferases"/>
    <property type="match status" value="1"/>
</dbReference>
<accession>A0A7S0DLK5</accession>
<comment type="similarity">
    <text evidence="5">Belongs to the USP family.</text>
</comment>
<evidence type="ECO:0000256" key="4">
    <source>
        <dbReference type="ARBA" id="ARBA00022695"/>
    </source>
</evidence>
<evidence type="ECO:0000256" key="3">
    <source>
        <dbReference type="ARBA" id="ARBA00022679"/>
    </source>
</evidence>
<proteinExistence type="inferred from homology"/>
<evidence type="ECO:0000256" key="5">
    <source>
        <dbReference type="ARBA" id="ARBA00038047"/>
    </source>
</evidence>
<gene>
    <name evidence="8" type="ORF">LAMO00422_LOCUS15012</name>
</gene>
<dbReference type="EMBL" id="HBEM01022007">
    <property type="protein sequence ID" value="CAD8456067.1"/>
    <property type="molecule type" value="Transcribed_RNA"/>
</dbReference>
<dbReference type="InterPro" id="IPR029044">
    <property type="entry name" value="Nucleotide-diphossugar_trans"/>
</dbReference>
<dbReference type="InterPro" id="IPR039741">
    <property type="entry name" value="UDP-sugar_pyrophosphorylase"/>
</dbReference>
<comment type="catalytic activity">
    <reaction evidence="7">
        <text>a monosaccharide 1-phosphate + UTP + H(+) = a UDP-monosaccharide + diphosphate</text>
        <dbReference type="Rhea" id="RHEA:13205"/>
        <dbReference type="ChEBI" id="CHEBI:15378"/>
        <dbReference type="ChEBI" id="CHEBI:33019"/>
        <dbReference type="ChEBI" id="CHEBI:46398"/>
        <dbReference type="ChEBI" id="CHEBI:140358"/>
        <dbReference type="ChEBI" id="CHEBI:140359"/>
        <dbReference type="EC" id="2.7.7.64"/>
    </reaction>
</comment>
<evidence type="ECO:0000256" key="2">
    <source>
        <dbReference type="ARBA" id="ARBA00001946"/>
    </source>
</evidence>
<dbReference type="Gene3D" id="3.90.550.10">
    <property type="entry name" value="Spore Coat Polysaccharide Biosynthesis Protein SpsA, Chain A"/>
    <property type="match status" value="1"/>
</dbReference>